<dbReference type="InterPro" id="IPR009936">
    <property type="entry name" value="DUF1468"/>
</dbReference>
<feature type="transmembrane region" description="Helical" evidence="1">
    <location>
        <begin position="40"/>
        <end position="59"/>
    </location>
</feature>
<feature type="transmembrane region" description="Helical" evidence="1">
    <location>
        <begin position="71"/>
        <end position="93"/>
    </location>
</feature>
<sequence length="183" mass="19532">MDLVNVLILEGMDGDRNISLFVYSLLALEGGDQVKYADMIVGLIIAVIGLVMVLLAAALPTVPTADVGPGFFPKAIGYLLLGLGVLLAGKSFITNQDKESWKQIFHKGSWTALLVMVVFGGYVFLLPILGFLISTPILIIGLSLLLKATNKIAVVVTGLAVTFALYYVFLKVLLIPLPSGIIL</sequence>
<feature type="transmembrane region" description="Helical" evidence="1">
    <location>
        <begin position="152"/>
        <end position="174"/>
    </location>
</feature>
<keyword evidence="1" id="KW-0472">Membrane</keyword>
<evidence type="ECO:0000313" key="4">
    <source>
        <dbReference type="Proteomes" id="UP001235840"/>
    </source>
</evidence>
<dbReference type="Proteomes" id="UP001235840">
    <property type="component" value="Unassembled WGS sequence"/>
</dbReference>
<dbReference type="RefSeq" id="WP_343834547.1">
    <property type="nucleotide sequence ID" value="NZ_BAAADK010000010.1"/>
</dbReference>
<comment type="caution">
    <text evidence="3">The sequence shown here is derived from an EMBL/GenBank/DDBJ whole genome shotgun (WGS) entry which is preliminary data.</text>
</comment>
<feature type="domain" description="DUF1468" evidence="2">
    <location>
        <begin position="40"/>
        <end position="178"/>
    </location>
</feature>
<keyword evidence="1" id="KW-1133">Transmembrane helix</keyword>
<organism evidence="3 4">
    <name type="scientific">Caldalkalibacillus horti</name>
    <dbReference type="NCBI Taxonomy" id="77523"/>
    <lineage>
        <taxon>Bacteria</taxon>
        <taxon>Bacillati</taxon>
        <taxon>Bacillota</taxon>
        <taxon>Bacilli</taxon>
        <taxon>Bacillales</taxon>
        <taxon>Bacillaceae</taxon>
        <taxon>Caldalkalibacillus</taxon>
    </lineage>
</organism>
<reference evidence="3 4" key="1">
    <citation type="submission" date="2023-07" db="EMBL/GenBank/DDBJ databases">
        <title>Genomic Encyclopedia of Type Strains, Phase IV (KMG-IV): sequencing the most valuable type-strain genomes for metagenomic binning, comparative biology and taxonomic classification.</title>
        <authorList>
            <person name="Goeker M."/>
        </authorList>
    </citation>
    <scope>NUCLEOTIDE SEQUENCE [LARGE SCALE GENOMIC DNA]</scope>
    <source>
        <strain evidence="3 4">DSM 12751</strain>
    </source>
</reference>
<protein>
    <submittedName>
        <fullName evidence="3">Tricarboxylic transport membrane protein</fullName>
    </submittedName>
</protein>
<dbReference type="Pfam" id="PF07331">
    <property type="entry name" value="TctB"/>
    <property type="match status" value="1"/>
</dbReference>
<keyword evidence="4" id="KW-1185">Reference proteome</keyword>
<evidence type="ECO:0000313" key="3">
    <source>
        <dbReference type="EMBL" id="MDQ0165046.1"/>
    </source>
</evidence>
<name>A0ABT9VVN0_9BACI</name>
<feature type="transmembrane region" description="Helical" evidence="1">
    <location>
        <begin position="113"/>
        <end position="146"/>
    </location>
</feature>
<gene>
    <name evidence="3" type="ORF">J2S11_000946</name>
</gene>
<evidence type="ECO:0000259" key="2">
    <source>
        <dbReference type="Pfam" id="PF07331"/>
    </source>
</evidence>
<keyword evidence="1" id="KW-0812">Transmembrane</keyword>
<accession>A0ABT9VVN0</accession>
<proteinExistence type="predicted"/>
<evidence type="ECO:0000256" key="1">
    <source>
        <dbReference type="SAM" id="Phobius"/>
    </source>
</evidence>
<dbReference type="EMBL" id="JAUSTY010000003">
    <property type="protein sequence ID" value="MDQ0165046.1"/>
    <property type="molecule type" value="Genomic_DNA"/>
</dbReference>